<keyword evidence="1" id="KW-1133">Transmembrane helix</keyword>
<dbReference type="OrthoDB" id="9777219at2"/>
<feature type="transmembrane region" description="Helical" evidence="1">
    <location>
        <begin position="12"/>
        <end position="30"/>
    </location>
</feature>
<evidence type="ECO:0000313" key="5">
    <source>
        <dbReference type="Proteomes" id="UP000244193"/>
    </source>
</evidence>
<dbReference type="InterPro" id="IPR019863">
    <property type="entry name" value="Motility-assoc_ABC-rel_GldG"/>
</dbReference>
<feature type="transmembrane region" description="Helical" evidence="1">
    <location>
        <begin position="527"/>
        <end position="547"/>
    </location>
</feature>
<dbReference type="EMBL" id="CP028811">
    <property type="protein sequence ID" value="AWA30780.1"/>
    <property type="molecule type" value="Genomic_DNA"/>
</dbReference>
<dbReference type="KEGG" id="fmg:HYN48_12210"/>
<feature type="domain" description="DUF7088" evidence="3">
    <location>
        <begin position="37"/>
        <end position="143"/>
    </location>
</feature>
<dbReference type="Pfam" id="PF23357">
    <property type="entry name" value="DUF7088"/>
    <property type="match status" value="1"/>
</dbReference>
<evidence type="ECO:0000256" key="1">
    <source>
        <dbReference type="SAM" id="Phobius"/>
    </source>
</evidence>
<accession>A0A2S0RHM9</accession>
<name>A0A2S0RHM9_9FLAO</name>
<evidence type="ECO:0000259" key="2">
    <source>
        <dbReference type="Pfam" id="PF09822"/>
    </source>
</evidence>
<sequence length="554" mass="62639">MKSHTKTGLKKLTFILAALILVNLIGLFWFKRFDLTADKRYTLSEATRRVVKEIKDPVYIDVFLAGEFPAEFKRLQTETRQMLEEFNAYNSNIVFKFNDPMADEANADAYKQELIGLGFVPVNINQTVKGKKTQTQVFPWAIANVGKKSVRVPLLVNNFGNSSDQNISKSVQLLEYAFTDALTKLTTTNKKKIAVLKGNGEIGDKYMSDFLMAAKEYYTIAEFNLDSLQNDPVRVLSNLNHFDAALIAKPTQPFNNNEKYILDQFIEKGGKTMWLIDKVAIDLDSLQNEQQASLAFPMDLNLDDMFFKYGVRINGRLIQDLLSTPVTVQSQNGEMPVDWLYSPIIKSEENHAINKNVNLVKLEFANQMDTLKNGIKKTVLLKSSAQSKAVGVPIRVGLTDFTDGVDENAFKEGGQIIGTLLEGRFTSAFKNRVKPFQAQKPIDDGIPNKMIVIADGDIINYKYVNKKPLVNDIDTWTQQSYGNRDFLINALNYLLDDNGLVGIRNKNIELQLLDDKKVEEQYTKTQLLTVGAPLLLLLVFGLIYSFLRKRRYAG</sequence>
<keyword evidence="5" id="KW-1185">Reference proteome</keyword>
<evidence type="ECO:0000259" key="3">
    <source>
        <dbReference type="Pfam" id="PF23357"/>
    </source>
</evidence>
<proteinExistence type="predicted"/>
<keyword evidence="1" id="KW-0472">Membrane</keyword>
<feature type="domain" description="ABC-type uncharacterised transport system" evidence="2">
    <location>
        <begin position="190"/>
        <end position="490"/>
    </location>
</feature>
<dbReference type="AlphaFoldDB" id="A0A2S0RHM9"/>
<dbReference type="Pfam" id="PF09822">
    <property type="entry name" value="ABC_transp_aux"/>
    <property type="match status" value="1"/>
</dbReference>
<dbReference type="Proteomes" id="UP000244193">
    <property type="component" value="Chromosome"/>
</dbReference>
<protein>
    <submittedName>
        <fullName evidence="4">Gliding motility-associated ABC transporter substrate-binding protein GldG</fullName>
    </submittedName>
</protein>
<keyword evidence="1" id="KW-0812">Transmembrane</keyword>
<reference evidence="4 5" key="1">
    <citation type="submission" date="2018-04" db="EMBL/GenBank/DDBJ databases">
        <title>Genome sequencing of Flavobacterium sp. HYN0048.</title>
        <authorList>
            <person name="Yi H."/>
            <person name="Baek C."/>
        </authorList>
    </citation>
    <scope>NUCLEOTIDE SEQUENCE [LARGE SCALE GENOMIC DNA]</scope>
    <source>
        <strain evidence="4 5">HYN0048</strain>
    </source>
</reference>
<evidence type="ECO:0000313" key="4">
    <source>
        <dbReference type="EMBL" id="AWA30780.1"/>
    </source>
</evidence>
<dbReference type="RefSeq" id="WP_108372099.1">
    <property type="nucleotide sequence ID" value="NZ_CP028811.1"/>
</dbReference>
<dbReference type="InterPro" id="IPR055396">
    <property type="entry name" value="DUF7088"/>
</dbReference>
<dbReference type="NCBIfam" id="TIGR03521">
    <property type="entry name" value="GldG"/>
    <property type="match status" value="1"/>
</dbReference>
<gene>
    <name evidence="4" type="primary">gldG</name>
    <name evidence="4" type="ORF">HYN48_12210</name>
</gene>
<dbReference type="InterPro" id="IPR019196">
    <property type="entry name" value="ABC_transp_unknown"/>
</dbReference>
<organism evidence="4 5">
    <name type="scientific">Flavobacterium magnum</name>
    <dbReference type="NCBI Taxonomy" id="2162713"/>
    <lineage>
        <taxon>Bacteria</taxon>
        <taxon>Pseudomonadati</taxon>
        <taxon>Bacteroidota</taxon>
        <taxon>Flavobacteriia</taxon>
        <taxon>Flavobacteriales</taxon>
        <taxon>Flavobacteriaceae</taxon>
        <taxon>Flavobacterium</taxon>
    </lineage>
</organism>